<reference evidence="1 2" key="1">
    <citation type="journal article" date="2022" name="DNA Res.">
        <title>Chromosomal-level genome assembly of the orchid tree Bauhinia variegata (Leguminosae; Cercidoideae) supports the allotetraploid origin hypothesis of Bauhinia.</title>
        <authorList>
            <person name="Zhong Y."/>
            <person name="Chen Y."/>
            <person name="Zheng D."/>
            <person name="Pang J."/>
            <person name="Liu Y."/>
            <person name="Luo S."/>
            <person name="Meng S."/>
            <person name="Qian L."/>
            <person name="Wei D."/>
            <person name="Dai S."/>
            <person name="Zhou R."/>
        </authorList>
    </citation>
    <scope>NUCLEOTIDE SEQUENCE [LARGE SCALE GENOMIC DNA]</scope>
    <source>
        <strain evidence="1">BV-YZ2020</strain>
    </source>
</reference>
<gene>
    <name evidence="1" type="ORF">L6164_025993</name>
</gene>
<evidence type="ECO:0000313" key="2">
    <source>
        <dbReference type="Proteomes" id="UP000828941"/>
    </source>
</evidence>
<protein>
    <submittedName>
        <fullName evidence="1">Uncharacterized protein</fullName>
    </submittedName>
</protein>
<comment type="caution">
    <text evidence="1">The sequence shown here is derived from an EMBL/GenBank/DDBJ whole genome shotgun (WGS) entry which is preliminary data.</text>
</comment>
<dbReference type="EMBL" id="CM039435">
    <property type="protein sequence ID" value="KAI4318197.1"/>
    <property type="molecule type" value="Genomic_DNA"/>
</dbReference>
<accession>A0ACB9M3Y7</accession>
<organism evidence="1 2">
    <name type="scientific">Bauhinia variegata</name>
    <name type="common">Purple orchid tree</name>
    <name type="synonym">Phanera variegata</name>
    <dbReference type="NCBI Taxonomy" id="167791"/>
    <lineage>
        <taxon>Eukaryota</taxon>
        <taxon>Viridiplantae</taxon>
        <taxon>Streptophyta</taxon>
        <taxon>Embryophyta</taxon>
        <taxon>Tracheophyta</taxon>
        <taxon>Spermatophyta</taxon>
        <taxon>Magnoliopsida</taxon>
        <taxon>eudicotyledons</taxon>
        <taxon>Gunneridae</taxon>
        <taxon>Pentapetalae</taxon>
        <taxon>rosids</taxon>
        <taxon>fabids</taxon>
        <taxon>Fabales</taxon>
        <taxon>Fabaceae</taxon>
        <taxon>Cercidoideae</taxon>
        <taxon>Cercideae</taxon>
        <taxon>Bauhiniinae</taxon>
        <taxon>Bauhinia</taxon>
    </lineage>
</organism>
<evidence type="ECO:0000313" key="1">
    <source>
        <dbReference type="EMBL" id="KAI4318197.1"/>
    </source>
</evidence>
<dbReference type="Proteomes" id="UP000828941">
    <property type="component" value="Chromosome 10"/>
</dbReference>
<name>A0ACB9M3Y7_BAUVA</name>
<sequence length="443" mass="49591">MKFPTSHSSPSSLSSSSSSTLAFDPAMCSSKSATAGCLSAILRRILCSGGLPTHPSDQIREFDSAASDRDKKFKAQKKVEDAAATVNACSNTPGIVARLMGLDSMVERETPSSSSASSLSRSRSMNSVDYLGESNSIRGLHRRVKSTLSFREVPPFVELENENFFILSFENVRESKEFRSKGKKTEMSSSGLKQKRMERQKMKEHSRENVSQEKILNEKEKLRRRVCEKSPRNVPGNVSKLREITNTVSRFRISSENKYFNSEAGKLSPSSKSIKHKEILNGEKLKSRKKKEKKKTSCSTKKKTELDCNLQESSPVSVLDFERKAHESADSCVPGLSSRRKLSAELENEQKSLLLSDGNLEKKKYDGSNSKRKENNNAQEYIEIWSEVLRLVEDDLVGSKGIEARVWKQGDSLNLSADFESEILDHLLDEFIDQLVGDPLKSL</sequence>
<proteinExistence type="predicted"/>
<keyword evidence="2" id="KW-1185">Reference proteome</keyword>